<feature type="non-terminal residue" evidence="2">
    <location>
        <position position="1"/>
    </location>
</feature>
<proteinExistence type="predicted"/>
<dbReference type="InterPro" id="IPR051094">
    <property type="entry name" value="Diverse_Catalytic_Enzymes"/>
</dbReference>
<sequence length="156" mass="18024">RQVTERALSIVDRHPELEIDRDFVYCAAMLHDIGIFLTDAPGIHCHGDAPYLLHGRLGAELLRKEGFENIARVCERHTGTGLTKENIRERKLPLPYEDFRPETWAEKLICYADKFYSKSKPEQCRSIEQTTKSLEKFGDEGVKLFLTWAAIFEPEE</sequence>
<evidence type="ECO:0000259" key="1">
    <source>
        <dbReference type="Pfam" id="PF01966"/>
    </source>
</evidence>
<dbReference type="Pfam" id="PF01966">
    <property type="entry name" value="HD"/>
    <property type="match status" value="1"/>
</dbReference>
<dbReference type="PANTHER" id="PTHR35795:SF1">
    <property type="entry name" value="BIS(5'-NUCLEOSYL)-TETRAPHOSPHATASE, SYMMETRICAL"/>
    <property type="match status" value="1"/>
</dbReference>
<feature type="domain" description="HD" evidence="1">
    <location>
        <begin position="3"/>
        <end position="115"/>
    </location>
</feature>
<comment type="caution">
    <text evidence="2">The sequence shown here is derived from an EMBL/GenBank/DDBJ whole genome shotgun (WGS) entry which is preliminary data.</text>
</comment>
<reference evidence="2" key="1">
    <citation type="journal article" date="2012" name="PLoS ONE">
        <title>Gene sets for utilization of primary and secondary nutrition supplies in the distal gut of endangered iberian lynx.</title>
        <authorList>
            <person name="Alcaide M."/>
            <person name="Messina E."/>
            <person name="Richter M."/>
            <person name="Bargiela R."/>
            <person name="Peplies J."/>
            <person name="Huws S.A."/>
            <person name="Newbold C.J."/>
            <person name="Golyshin P.N."/>
            <person name="Simon M.A."/>
            <person name="Lopez G."/>
            <person name="Yakimov M.M."/>
            <person name="Ferrer M."/>
        </authorList>
    </citation>
    <scope>NUCLEOTIDE SEQUENCE</scope>
</reference>
<protein>
    <submittedName>
        <fullName evidence="2">HDIG domain protein</fullName>
    </submittedName>
</protein>
<evidence type="ECO:0000313" key="2">
    <source>
        <dbReference type="EMBL" id="EJX09264.1"/>
    </source>
</evidence>
<accession>J9GNN9</accession>
<dbReference type="AlphaFoldDB" id="J9GNN9"/>
<dbReference type="InterPro" id="IPR003607">
    <property type="entry name" value="HD/PDEase_dom"/>
</dbReference>
<dbReference type="PANTHER" id="PTHR35795">
    <property type="entry name" value="SLR1885 PROTEIN"/>
    <property type="match status" value="1"/>
</dbReference>
<name>J9GNN9_9ZZZZ</name>
<dbReference type="SUPFAM" id="SSF109604">
    <property type="entry name" value="HD-domain/PDEase-like"/>
    <property type="match status" value="1"/>
</dbReference>
<dbReference type="InterPro" id="IPR006674">
    <property type="entry name" value="HD_domain"/>
</dbReference>
<dbReference type="CDD" id="cd00077">
    <property type="entry name" value="HDc"/>
    <property type="match status" value="1"/>
</dbReference>
<dbReference type="EMBL" id="AMCI01000430">
    <property type="protein sequence ID" value="EJX09264.1"/>
    <property type="molecule type" value="Genomic_DNA"/>
</dbReference>
<organism evidence="2">
    <name type="scientific">gut metagenome</name>
    <dbReference type="NCBI Taxonomy" id="749906"/>
    <lineage>
        <taxon>unclassified sequences</taxon>
        <taxon>metagenomes</taxon>
        <taxon>organismal metagenomes</taxon>
    </lineage>
</organism>
<dbReference type="Gene3D" id="1.10.3210.10">
    <property type="entry name" value="Hypothetical protein af1432"/>
    <property type="match status" value="1"/>
</dbReference>
<gene>
    <name evidence="2" type="ORF">EVA_02624</name>
</gene>